<gene>
    <name evidence="1" type="ORF">OPV22_030221</name>
</gene>
<sequence length="140" mass="16221">MIVRDGIIWICKVTIPRFISFSLVSSHLPSPIVNPSPFLRPPPGIPAHAAKDFLAFEKQADINVSPEFSCRFRMKNTEYLQQCFCREADTSNTTRVCNLEEYNNHILSYIKKQQLRWWKELRPSPLAANLMNVNDRALTR</sequence>
<proteinExistence type="predicted"/>
<dbReference type="EMBL" id="JAQQAF010000008">
    <property type="protein sequence ID" value="KAJ8467669.1"/>
    <property type="molecule type" value="Genomic_DNA"/>
</dbReference>
<comment type="caution">
    <text evidence="1">The sequence shown here is derived from an EMBL/GenBank/DDBJ whole genome shotgun (WGS) entry which is preliminary data.</text>
</comment>
<protein>
    <submittedName>
        <fullName evidence="1">Uncharacterized protein</fullName>
    </submittedName>
</protein>
<reference evidence="1 2" key="1">
    <citation type="submission" date="2022-12" db="EMBL/GenBank/DDBJ databases">
        <title>Chromosome-scale assembly of the Ensete ventricosum genome.</title>
        <authorList>
            <person name="Dussert Y."/>
            <person name="Stocks J."/>
            <person name="Wendawek A."/>
            <person name="Woldeyes F."/>
            <person name="Nichols R.A."/>
            <person name="Borrell J.S."/>
        </authorList>
    </citation>
    <scope>NUCLEOTIDE SEQUENCE [LARGE SCALE GENOMIC DNA]</scope>
    <source>
        <strain evidence="2">cv. Maze</strain>
        <tissue evidence="1">Seeds</tissue>
    </source>
</reference>
<keyword evidence="2" id="KW-1185">Reference proteome</keyword>
<dbReference type="Proteomes" id="UP001222027">
    <property type="component" value="Unassembled WGS sequence"/>
</dbReference>
<evidence type="ECO:0000313" key="1">
    <source>
        <dbReference type="EMBL" id="KAJ8467669.1"/>
    </source>
</evidence>
<name>A0AAV8Q867_ENSVE</name>
<dbReference type="AlphaFoldDB" id="A0AAV8Q867"/>
<evidence type="ECO:0000313" key="2">
    <source>
        <dbReference type="Proteomes" id="UP001222027"/>
    </source>
</evidence>
<accession>A0AAV8Q867</accession>
<organism evidence="1 2">
    <name type="scientific">Ensete ventricosum</name>
    <name type="common">Abyssinian banana</name>
    <name type="synonym">Musa ensete</name>
    <dbReference type="NCBI Taxonomy" id="4639"/>
    <lineage>
        <taxon>Eukaryota</taxon>
        <taxon>Viridiplantae</taxon>
        <taxon>Streptophyta</taxon>
        <taxon>Embryophyta</taxon>
        <taxon>Tracheophyta</taxon>
        <taxon>Spermatophyta</taxon>
        <taxon>Magnoliopsida</taxon>
        <taxon>Liliopsida</taxon>
        <taxon>Zingiberales</taxon>
        <taxon>Musaceae</taxon>
        <taxon>Ensete</taxon>
    </lineage>
</organism>